<evidence type="ECO:0000259" key="4">
    <source>
        <dbReference type="Pfam" id="PF02702"/>
    </source>
</evidence>
<dbReference type="PANTHER" id="PTHR45569:SF1">
    <property type="entry name" value="SENSOR PROTEIN KDPD"/>
    <property type="match status" value="1"/>
</dbReference>
<dbReference type="InterPro" id="IPR003852">
    <property type="entry name" value="Sig_transdc_His_kinase_KdpD_N"/>
</dbReference>
<evidence type="ECO:0000313" key="6">
    <source>
        <dbReference type="Proteomes" id="UP000636010"/>
    </source>
</evidence>
<proteinExistence type="predicted"/>
<dbReference type="PANTHER" id="PTHR45569">
    <property type="entry name" value="SENSOR PROTEIN KDPD"/>
    <property type="match status" value="1"/>
</dbReference>
<evidence type="ECO:0000256" key="2">
    <source>
        <dbReference type="ARBA" id="ARBA00022777"/>
    </source>
</evidence>
<evidence type="ECO:0000256" key="3">
    <source>
        <dbReference type="ARBA" id="ARBA00023012"/>
    </source>
</evidence>
<gene>
    <name evidence="5" type="ORF">GCM10011506_31140</name>
</gene>
<sequence>MIAGVGKTYRFLQEAHELLKSNLDVRIGFIETHNRKETAALVEAIKEMDLEGF</sequence>
<reference evidence="6" key="1">
    <citation type="journal article" date="2019" name="Int. J. Syst. Evol. Microbiol.">
        <title>The Global Catalogue of Microorganisms (GCM) 10K type strain sequencing project: providing services to taxonomists for standard genome sequencing and annotation.</title>
        <authorList>
            <consortium name="The Broad Institute Genomics Platform"/>
            <consortium name="The Broad Institute Genome Sequencing Center for Infectious Disease"/>
            <person name="Wu L."/>
            <person name="Ma J."/>
        </authorList>
    </citation>
    <scope>NUCLEOTIDE SEQUENCE [LARGE SCALE GENOMIC DNA]</scope>
    <source>
        <strain evidence="6">CGMCC 1.10832</strain>
    </source>
</reference>
<organism evidence="5 6">
    <name type="scientific">Marivirga lumbricoides</name>
    <dbReference type="NCBI Taxonomy" id="1046115"/>
    <lineage>
        <taxon>Bacteria</taxon>
        <taxon>Pseudomonadati</taxon>
        <taxon>Bacteroidota</taxon>
        <taxon>Cytophagia</taxon>
        <taxon>Cytophagales</taxon>
        <taxon>Marivirgaceae</taxon>
        <taxon>Marivirga</taxon>
    </lineage>
</organism>
<keyword evidence="2" id="KW-0418">Kinase</keyword>
<dbReference type="Proteomes" id="UP000636010">
    <property type="component" value="Unassembled WGS sequence"/>
</dbReference>
<dbReference type="InterPro" id="IPR027417">
    <property type="entry name" value="P-loop_NTPase"/>
</dbReference>
<dbReference type="Gene3D" id="3.40.50.300">
    <property type="entry name" value="P-loop containing nucleotide triphosphate hydrolases"/>
    <property type="match status" value="1"/>
</dbReference>
<evidence type="ECO:0000256" key="1">
    <source>
        <dbReference type="ARBA" id="ARBA00022679"/>
    </source>
</evidence>
<keyword evidence="6" id="KW-1185">Reference proteome</keyword>
<keyword evidence="3" id="KW-0902">Two-component regulatory system</keyword>
<accession>A0ABQ1MMC9</accession>
<evidence type="ECO:0000313" key="5">
    <source>
        <dbReference type="EMBL" id="GGC43310.1"/>
    </source>
</evidence>
<comment type="caution">
    <text evidence="5">The sequence shown here is derived from an EMBL/GenBank/DDBJ whole genome shotgun (WGS) entry which is preliminary data.</text>
</comment>
<dbReference type="InterPro" id="IPR052023">
    <property type="entry name" value="Histidine_kinase_KdpD"/>
</dbReference>
<protein>
    <recommendedName>
        <fullName evidence="4">Signal transduction histidine kinase osmosensitive K+ channel sensor N-terminal domain-containing protein</fullName>
    </recommendedName>
</protein>
<keyword evidence="1" id="KW-0808">Transferase</keyword>
<dbReference type="Pfam" id="PF02702">
    <property type="entry name" value="KdpD"/>
    <property type="match status" value="1"/>
</dbReference>
<name>A0ABQ1MMC9_9BACT</name>
<feature type="domain" description="Signal transduction histidine kinase osmosensitive K+ channel sensor N-terminal" evidence="4">
    <location>
        <begin position="1"/>
        <end position="49"/>
    </location>
</feature>
<dbReference type="EMBL" id="BMEC01000010">
    <property type="protein sequence ID" value="GGC43310.1"/>
    <property type="molecule type" value="Genomic_DNA"/>
</dbReference>